<dbReference type="Proteomes" id="UP001325140">
    <property type="component" value="Chromosome"/>
</dbReference>
<proteinExistence type="predicted"/>
<protein>
    <submittedName>
        <fullName evidence="2">Uncharacterized protein</fullName>
    </submittedName>
</protein>
<sequence>MHSVLNFLHIVPSFLILGLFLVISLRSLWRKFINSKLGYESEASFLMGSLMLSAVGIVAGSFVHHGHEHALGLLDPCFIYAAASVIVSITYRKVLAKKIA</sequence>
<gene>
    <name evidence="2" type="ORF">Fokcrypt_00342</name>
</gene>
<keyword evidence="1" id="KW-1133">Transmembrane helix</keyword>
<accession>A0ABZ0UQ80</accession>
<feature type="transmembrane region" description="Helical" evidence="1">
    <location>
        <begin position="45"/>
        <end position="64"/>
    </location>
</feature>
<dbReference type="EMBL" id="CP110343">
    <property type="protein sequence ID" value="WPX97822.1"/>
    <property type="molecule type" value="Genomic_DNA"/>
</dbReference>
<name>A0ABZ0UQ80_9RICK</name>
<evidence type="ECO:0000313" key="3">
    <source>
        <dbReference type="Proteomes" id="UP001325140"/>
    </source>
</evidence>
<keyword evidence="1" id="KW-0472">Membrane</keyword>
<keyword evidence="3" id="KW-1185">Reference proteome</keyword>
<dbReference type="RefSeq" id="WP_323722471.1">
    <property type="nucleotide sequence ID" value="NZ_CP110343.1"/>
</dbReference>
<keyword evidence="1" id="KW-0812">Transmembrane</keyword>
<feature type="transmembrane region" description="Helical" evidence="1">
    <location>
        <begin position="70"/>
        <end position="91"/>
    </location>
</feature>
<evidence type="ECO:0000256" key="1">
    <source>
        <dbReference type="SAM" id="Phobius"/>
    </source>
</evidence>
<organism evidence="2 3">
    <name type="scientific">Candidatus Fokinia crypta</name>
    <dbReference type="NCBI Taxonomy" id="1920990"/>
    <lineage>
        <taxon>Bacteria</taxon>
        <taxon>Pseudomonadati</taxon>
        <taxon>Pseudomonadota</taxon>
        <taxon>Alphaproteobacteria</taxon>
        <taxon>Rickettsiales</taxon>
        <taxon>Candidatus Midichloriaceae</taxon>
        <taxon>Candidatus Fokinia</taxon>
    </lineage>
</organism>
<reference evidence="2" key="1">
    <citation type="submission" date="2022-10" db="EMBL/GenBank/DDBJ databases">
        <title>Host association and intracellularity evolved multiple times independently in the Rickettsiales.</title>
        <authorList>
            <person name="Castelli M."/>
            <person name="Nardi T."/>
            <person name="Gammuto L."/>
            <person name="Bellinzona G."/>
            <person name="Sabaneyeva E."/>
            <person name="Potekhin A."/>
            <person name="Serra V."/>
            <person name="Petroni G."/>
            <person name="Sassera D."/>
        </authorList>
    </citation>
    <scope>NUCLEOTIDE SEQUENCE [LARGE SCALE GENOMIC DNA]</scope>
    <source>
        <strain evidence="2">US_Bl 11III1</strain>
    </source>
</reference>
<evidence type="ECO:0000313" key="2">
    <source>
        <dbReference type="EMBL" id="WPX97822.1"/>
    </source>
</evidence>
<feature type="transmembrane region" description="Helical" evidence="1">
    <location>
        <begin position="6"/>
        <end position="25"/>
    </location>
</feature>